<feature type="domain" description="Alpha/beta hydrolase fold-5" evidence="1">
    <location>
        <begin position="61"/>
        <end position="214"/>
    </location>
</feature>
<protein>
    <submittedName>
        <fullName evidence="2">Alpha/beta fold hydrolase</fullName>
    </submittedName>
</protein>
<evidence type="ECO:0000313" key="3">
    <source>
        <dbReference type="Proteomes" id="UP000460549"/>
    </source>
</evidence>
<name>A0A7X2PBP1_9SPIO</name>
<accession>A0A7X2PBP1</accession>
<evidence type="ECO:0000313" key="2">
    <source>
        <dbReference type="EMBL" id="MSU05822.1"/>
    </source>
</evidence>
<sequence length="228" mass="25399">MKKKEKIILLLLLLVLIIGVAFTLYVNDYYHAETDALKVLDEENIIVSKDSIILKGNSEIGIIFYPGAKVEAESYLPILSKLRDKGFTTVLVKMPFNMAIFNSNAADKIIKDNSDIKYWYIAGHSMGGAMASSYAAKNQEKVEGLILLGSYIYGDYPEERTLTIYGSLNQSVEDKINYTKNIVEIEGGNHAQFGNYGFQKGDLEATISAEEQQDISVDAITTFINQNL</sequence>
<dbReference type="AlphaFoldDB" id="A0A7X2PBP1"/>
<dbReference type="InterPro" id="IPR029058">
    <property type="entry name" value="AB_hydrolase_fold"/>
</dbReference>
<dbReference type="Proteomes" id="UP000460549">
    <property type="component" value="Unassembled WGS sequence"/>
</dbReference>
<dbReference type="SUPFAM" id="SSF53474">
    <property type="entry name" value="alpha/beta-Hydrolases"/>
    <property type="match status" value="1"/>
</dbReference>
<organism evidence="2 3">
    <name type="scientific">Bullifex porci</name>
    <dbReference type="NCBI Taxonomy" id="2606638"/>
    <lineage>
        <taxon>Bacteria</taxon>
        <taxon>Pseudomonadati</taxon>
        <taxon>Spirochaetota</taxon>
        <taxon>Spirochaetia</taxon>
        <taxon>Spirochaetales</taxon>
        <taxon>Spirochaetaceae</taxon>
        <taxon>Bullifex</taxon>
    </lineage>
</organism>
<keyword evidence="2" id="KW-0378">Hydrolase</keyword>
<evidence type="ECO:0000259" key="1">
    <source>
        <dbReference type="Pfam" id="PF12695"/>
    </source>
</evidence>
<dbReference type="RefSeq" id="WP_154424724.1">
    <property type="nucleotide sequence ID" value="NZ_VUNN01000004.1"/>
</dbReference>
<dbReference type="GO" id="GO:0016787">
    <property type="term" value="F:hydrolase activity"/>
    <property type="evidence" value="ECO:0007669"/>
    <property type="project" value="UniProtKB-KW"/>
</dbReference>
<proteinExistence type="predicted"/>
<dbReference type="EMBL" id="VUNN01000004">
    <property type="protein sequence ID" value="MSU05822.1"/>
    <property type="molecule type" value="Genomic_DNA"/>
</dbReference>
<dbReference type="Pfam" id="PF12695">
    <property type="entry name" value="Abhydrolase_5"/>
    <property type="match status" value="1"/>
</dbReference>
<comment type="caution">
    <text evidence="2">The sequence shown here is derived from an EMBL/GenBank/DDBJ whole genome shotgun (WGS) entry which is preliminary data.</text>
</comment>
<dbReference type="Gene3D" id="3.40.50.1820">
    <property type="entry name" value="alpha/beta hydrolase"/>
    <property type="match status" value="1"/>
</dbReference>
<keyword evidence="3" id="KW-1185">Reference proteome</keyword>
<dbReference type="InterPro" id="IPR029059">
    <property type="entry name" value="AB_hydrolase_5"/>
</dbReference>
<gene>
    <name evidence="2" type="ORF">FYJ80_03385</name>
</gene>
<reference evidence="2 3" key="1">
    <citation type="submission" date="2019-08" db="EMBL/GenBank/DDBJ databases">
        <title>In-depth cultivation of the pig gut microbiome towards novel bacterial diversity and tailored functional studies.</title>
        <authorList>
            <person name="Wylensek D."/>
            <person name="Hitch T.C.A."/>
            <person name="Clavel T."/>
        </authorList>
    </citation>
    <scope>NUCLEOTIDE SEQUENCE [LARGE SCALE GENOMIC DNA]</scope>
    <source>
        <strain evidence="2 3">NM-380-WT-3C1</strain>
    </source>
</reference>